<evidence type="ECO:0000256" key="1">
    <source>
        <dbReference type="SAM" id="MobiDB-lite"/>
    </source>
</evidence>
<feature type="region of interest" description="Disordered" evidence="1">
    <location>
        <begin position="156"/>
        <end position="176"/>
    </location>
</feature>
<reference evidence="2" key="1">
    <citation type="submission" date="2022-10" db="EMBL/GenBank/DDBJ databases">
        <authorList>
            <person name="Chen Y."/>
            <person name="Dougan E. K."/>
            <person name="Chan C."/>
            <person name="Rhodes N."/>
            <person name="Thang M."/>
        </authorList>
    </citation>
    <scope>NUCLEOTIDE SEQUENCE</scope>
</reference>
<name>A0A9P1GT80_9DINO</name>
<protein>
    <submittedName>
        <fullName evidence="2">Uncharacterized protein</fullName>
    </submittedName>
</protein>
<gene>
    <name evidence="2" type="ORF">C1SCF055_LOCUS44772</name>
</gene>
<dbReference type="EMBL" id="CAMXCT030006805">
    <property type="protein sequence ID" value="CAL4807663.1"/>
    <property type="molecule type" value="Genomic_DNA"/>
</dbReference>
<comment type="caution">
    <text evidence="2">The sequence shown here is derived from an EMBL/GenBank/DDBJ whole genome shotgun (WGS) entry which is preliminary data.</text>
</comment>
<dbReference type="Proteomes" id="UP001152797">
    <property type="component" value="Unassembled WGS sequence"/>
</dbReference>
<dbReference type="EMBL" id="CAMXCT020006805">
    <property type="protein sequence ID" value="CAL1173726.1"/>
    <property type="molecule type" value="Genomic_DNA"/>
</dbReference>
<dbReference type="OrthoDB" id="436583at2759"/>
<reference evidence="3" key="2">
    <citation type="submission" date="2024-04" db="EMBL/GenBank/DDBJ databases">
        <authorList>
            <person name="Chen Y."/>
            <person name="Shah S."/>
            <person name="Dougan E. K."/>
            <person name="Thang M."/>
            <person name="Chan C."/>
        </authorList>
    </citation>
    <scope>NUCLEOTIDE SEQUENCE [LARGE SCALE GENOMIC DNA]</scope>
</reference>
<sequence length="176" mass="20019">MHPASMSRAQREQVRRIVTPKPTTGRLEVPQDITSMWNTAKGKEKLFSLWCKSGGAVFIERVEILSITTKTKTLEVKGGFYSVDDMKDELNYNQKCEYDDDTYEYWVNTRTEGSLKREDVERLTRKREHEQEVEAGKDLFPTMDFSSAGFQDDLGTAGALEQEGDVHKSVACTHAS</sequence>
<dbReference type="EMBL" id="CAMXCT010006805">
    <property type="protein sequence ID" value="CAI4020351.1"/>
    <property type="molecule type" value="Genomic_DNA"/>
</dbReference>
<evidence type="ECO:0000313" key="3">
    <source>
        <dbReference type="EMBL" id="CAL1173726.1"/>
    </source>
</evidence>
<keyword evidence="4" id="KW-1185">Reference proteome</keyword>
<evidence type="ECO:0000313" key="4">
    <source>
        <dbReference type="Proteomes" id="UP001152797"/>
    </source>
</evidence>
<accession>A0A9P1GT80</accession>
<proteinExistence type="predicted"/>
<dbReference type="AlphaFoldDB" id="A0A9P1GT80"/>
<organism evidence="2">
    <name type="scientific">Cladocopium goreaui</name>
    <dbReference type="NCBI Taxonomy" id="2562237"/>
    <lineage>
        <taxon>Eukaryota</taxon>
        <taxon>Sar</taxon>
        <taxon>Alveolata</taxon>
        <taxon>Dinophyceae</taxon>
        <taxon>Suessiales</taxon>
        <taxon>Symbiodiniaceae</taxon>
        <taxon>Cladocopium</taxon>
    </lineage>
</organism>
<evidence type="ECO:0000313" key="2">
    <source>
        <dbReference type="EMBL" id="CAI4020351.1"/>
    </source>
</evidence>